<evidence type="ECO:0000259" key="5">
    <source>
        <dbReference type="PROSITE" id="PS50011"/>
    </source>
</evidence>
<accession>X0TJ64</accession>
<dbReference type="Pfam" id="PF00069">
    <property type="entry name" value="Pkinase"/>
    <property type="match status" value="1"/>
</dbReference>
<feature type="non-terminal residue" evidence="6">
    <location>
        <position position="1"/>
    </location>
</feature>
<dbReference type="PANTHER" id="PTHR43289">
    <property type="entry name" value="MITOGEN-ACTIVATED PROTEIN KINASE KINASE KINASE 20-RELATED"/>
    <property type="match status" value="1"/>
</dbReference>
<keyword evidence="1" id="KW-0808">Transferase</keyword>
<proteinExistence type="predicted"/>
<evidence type="ECO:0000256" key="4">
    <source>
        <dbReference type="ARBA" id="ARBA00022840"/>
    </source>
</evidence>
<dbReference type="AlphaFoldDB" id="X0TJ64"/>
<dbReference type="GO" id="GO:0004674">
    <property type="term" value="F:protein serine/threonine kinase activity"/>
    <property type="evidence" value="ECO:0007669"/>
    <property type="project" value="TreeGrafter"/>
</dbReference>
<comment type="caution">
    <text evidence="6">The sequence shown here is derived from an EMBL/GenBank/DDBJ whole genome shotgun (WGS) entry which is preliminary data.</text>
</comment>
<dbReference type="InterPro" id="IPR008271">
    <property type="entry name" value="Ser/Thr_kinase_AS"/>
</dbReference>
<dbReference type="Gene3D" id="1.10.510.10">
    <property type="entry name" value="Transferase(Phosphotransferase) domain 1"/>
    <property type="match status" value="1"/>
</dbReference>
<dbReference type="GO" id="GO:0005524">
    <property type="term" value="F:ATP binding"/>
    <property type="evidence" value="ECO:0007669"/>
    <property type="project" value="UniProtKB-KW"/>
</dbReference>
<dbReference type="InterPro" id="IPR000719">
    <property type="entry name" value="Prot_kinase_dom"/>
</dbReference>
<organism evidence="6">
    <name type="scientific">marine sediment metagenome</name>
    <dbReference type="NCBI Taxonomy" id="412755"/>
    <lineage>
        <taxon>unclassified sequences</taxon>
        <taxon>metagenomes</taxon>
        <taxon>ecological metagenomes</taxon>
    </lineage>
</organism>
<dbReference type="SMART" id="SM00220">
    <property type="entry name" value="S_TKc"/>
    <property type="match status" value="1"/>
</dbReference>
<keyword evidence="2" id="KW-0547">Nucleotide-binding</keyword>
<gene>
    <name evidence="6" type="ORF">S01H1_30973</name>
</gene>
<evidence type="ECO:0000256" key="2">
    <source>
        <dbReference type="ARBA" id="ARBA00022741"/>
    </source>
</evidence>
<name>X0TJ64_9ZZZZ</name>
<keyword evidence="3" id="KW-0418">Kinase</keyword>
<evidence type="ECO:0000313" key="6">
    <source>
        <dbReference type="EMBL" id="GAF87301.1"/>
    </source>
</evidence>
<keyword evidence="4" id="KW-0067">ATP-binding</keyword>
<sequence>IAKVLDAGATETGRPYFVMELVKGVSITDYCDRNKLSTRERIDLFIPVCNAVQHAHQKGIIHRDIKPTNVMVTLHDGTPVPKVIDFGIAKATNQQLTEKTLFTRYAQMIGTPAYMSPEQAEFSELDIDTRTDIYSLGVLLYELLTGATPFSEEQLREAGYLEMQRIIREEEPLKPSTKLSTLGDTLTDVAEHRKTEPSLLTKLVRGDLDWIVMKSLEKDRTRRYDTVVELAADVGRHLNSEPVQAAAPSVSYRLRKFVRRNRMLVTSVAAVLVVL</sequence>
<dbReference type="CDD" id="cd14014">
    <property type="entry name" value="STKc_PknB_like"/>
    <property type="match status" value="1"/>
</dbReference>
<evidence type="ECO:0000256" key="1">
    <source>
        <dbReference type="ARBA" id="ARBA00022679"/>
    </source>
</evidence>
<dbReference type="PROSITE" id="PS50011">
    <property type="entry name" value="PROTEIN_KINASE_DOM"/>
    <property type="match status" value="1"/>
</dbReference>
<dbReference type="SUPFAM" id="SSF56112">
    <property type="entry name" value="Protein kinase-like (PK-like)"/>
    <property type="match status" value="1"/>
</dbReference>
<dbReference type="InterPro" id="IPR011009">
    <property type="entry name" value="Kinase-like_dom_sf"/>
</dbReference>
<evidence type="ECO:0000256" key="3">
    <source>
        <dbReference type="ARBA" id="ARBA00022777"/>
    </source>
</evidence>
<protein>
    <recommendedName>
        <fullName evidence="5">Protein kinase domain-containing protein</fullName>
    </recommendedName>
</protein>
<dbReference type="PANTHER" id="PTHR43289:SF6">
    <property type="entry name" value="SERINE_THREONINE-PROTEIN KINASE NEKL-3"/>
    <property type="match status" value="1"/>
</dbReference>
<feature type="non-terminal residue" evidence="6">
    <location>
        <position position="275"/>
    </location>
</feature>
<dbReference type="EMBL" id="BARS01019092">
    <property type="protein sequence ID" value="GAF87301.1"/>
    <property type="molecule type" value="Genomic_DNA"/>
</dbReference>
<reference evidence="6" key="1">
    <citation type="journal article" date="2014" name="Front. Microbiol.">
        <title>High frequency of phylogenetically diverse reductive dehalogenase-homologous genes in deep subseafloor sedimentary metagenomes.</title>
        <authorList>
            <person name="Kawai M."/>
            <person name="Futagami T."/>
            <person name="Toyoda A."/>
            <person name="Takaki Y."/>
            <person name="Nishi S."/>
            <person name="Hori S."/>
            <person name="Arai W."/>
            <person name="Tsubouchi T."/>
            <person name="Morono Y."/>
            <person name="Uchiyama I."/>
            <person name="Ito T."/>
            <person name="Fujiyama A."/>
            <person name="Inagaki F."/>
            <person name="Takami H."/>
        </authorList>
    </citation>
    <scope>NUCLEOTIDE SEQUENCE</scope>
    <source>
        <strain evidence="6">Expedition CK06-06</strain>
    </source>
</reference>
<feature type="domain" description="Protein kinase" evidence="5">
    <location>
        <begin position="1"/>
        <end position="211"/>
    </location>
</feature>
<dbReference type="PROSITE" id="PS00108">
    <property type="entry name" value="PROTEIN_KINASE_ST"/>
    <property type="match status" value="1"/>
</dbReference>